<dbReference type="Proteomes" id="UP000001191">
    <property type="component" value="Chromosome"/>
</dbReference>
<reference evidence="2" key="1">
    <citation type="submission" date="2008-04" db="EMBL/GenBank/DDBJ databases">
        <title>Complete sequence of chromosome of Nostoc punctiforme ATCC 29133.</title>
        <authorList>
            <consortium name="US DOE Joint Genome Institute"/>
            <person name="Copeland A."/>
            <person name="Lucas S."/>
            <person name="Lapidus A."/>
            <person name="Glavina del Rio T."/>
            <person name="Dalin E."/>
            <person name="Tice H."/>
            <person name="Pitluck S."/>
            <person name="Chain P."/>
            <person name="Malfatti S."/>
            <person name="Shin M."/>
            <person name="Vergez L."/>
            <person name="Schmutz J."/>
            <person name="Larimer F."/>
            <person name="Land M."/>
            <person name="Hauser L."/>
            <person name="Kyrpides N."/>
            <person name="Kim E."/>
            <person name="Meeks J.C."/>
            <person name="Elhai J."/>
            <person name="Campbell E.L."/>
            <person name="Thiel T."/>
            <person name="Longmire J."/>
            <person name="Potts M."/>
            <person name="Atlas R."/>
        </authorList>
    </citation>
    <scope>NUCLEOTIDE SEQUENCE [LARGE SCALE GENOMIC DNA]</scope>
    <source>
        <strain evidence="2">ATCC 29133 / PCC 73102</strain>
    </source>
</reference>
<protein>
    <submittedName>
        <fullName evidence="1">Uncharacterized protein</fullName>
    </submittedName>
</protein>
<evidence type="ECO:0000313" key="1">
    <source>
        <dbReference type="EMBL" id="ACC83393.1"/>
    </source>
</evidence>
<dbReference type="KEGG" id="npu:Npun_F5055"/>
<organism evidence="1 2">
    <name type="scientific">Nostoc punctiforme (strain ATCC 29133 / PCC 73102)</name>
    <dbReference type="NCBI Taxonomy" id="63737"/>
    <lineage>
        <taxon>Bacteria</taxon>
        <taxon>Bacillati</taxon>
        <taxon>Cyanobacteriota</taxon>
        <taxon>Cyanophyceae</taxon>
        <taxon>Nostocales</taxon>
        <taxon>Nostocaceae</taxon>
        <taxon>Nostoc</taxon>
    </lineage>
</organism>
<proteinExistence type="predicted"/>
<dbReference type="EMBL" id="CP001037">
    <property type="protein sequence ID" value="ACC83393.1"/>
    <property type="molecule type" value="Genomic_DNA"/>
</dbReference>
<sequence length="85" mass="9488">MPHSPFPIPHSPYPIPHTSLTRGYALSVAMPQALRLGLVQVPHSQFPIPNLKTFVLITTKVAGLSSILFKLRIHTRSVQWKPVLD</sequence>
<dbReference type="EnsemblBacteria" id="ACC83393">
    <property type="protein sequence ID" value="ACC83393"/>
    <property type="gene ID" value="Npun_F5055"/>
</dbReference>
<keyword evidence="2" id="KW-1185">Reference proteome</keyword>
<dbReference type="HOGENOM" id="CLU_2509380_0_0_3"/>
<evidence type="ECO:0000313" key="2">
    <source>
        <dbReference type="Proteomes" id="UP000001191"/>
    </source>
</evidence>
<gene>
    <name evidence="1" type="ordered locus">Npun_F5055</name>
</gene>
<dbReference type="AlphaFoldDB" id="B2J207"/>
<dbReference type="STRING" id="63737.Npun_F5055"/>
<reference evidence="1 2" key="2">
    <citation type="journal article" date="2013" name="Plant Physiol.">
        <title>A Nostoc punctiforme Sugar Transporter Necessary to Establish a Cyanobacterium-Plant Symbiosis.</title>
        <authorList>
            <person name="Ekman M."/>
            <person name="Picossi S."/>
            <person name="Campbell E.L."/>
            <person name="Meeks J.C."/>
            <person name="Flores E."/>
        </authorList>
    </citation>
    <scope>NUCLEOTIDE SEQUENCE [LARGE SCALE GENOMIC DNA]</scope>
    <source>
        <strain evidence="2">ATCC 29133 / PCC 73102</strain>
    </source>
</reference>
<accession>B2J207</accession>
<name>B2J207_NOSP7</name>